<reference evidence="1 2" key="1">
    <citation type="submission" date="2019-05" db="EMBL/GenBank/DDBJ databases">
        <title>Another draft genome of Portunus trituberculatus and its Hox gene families provides insights of decapod evolution.</title>
        <authorList>
            <person name="Jeong J.-H."/>
            <person name="Song I."/>
            <person name="Kim S."/>
            <person name="Choi T."/>
            <person name="Kim D."/>
            <person name="Ryu S."/>
            <person name="Kim W."/>
        </authorList>
    </citation>
    <scope>NUCLEOTIDE SEQUENCE [LARGE SCALE GENOMIC DNA]</scope>
    <source>
        <tissue evidence="1">Muscle</tissue>
    </source>
</reference>
<dbReference type="AlphaFoldDB" id="A0A5B7GB47"/>
<dbReference type="Proteomes" id="UP000324222">
    <property type="component" value="Unassembled WGS sequence"/>
</dbReference>
<comment type="caution">
    <text evidence="1">The sequence shown here is derived from an EMBL/GenBank/DDBJ whole genome shotgun (WGS) entry which is preliminary data.</text>
</comment>
<organism evidence="1 2">
    <name type="scientific">Portunus trituberculatus</name>
    <name type="common">Swimming crab</name>
    <name type="synonym">Neptunus trituberculatus</name>
    <dbReference type="NCBI Taxonomy" id="210409"/>
    <lineage>
        <taxon>Eukaryota</taxon>
        <taxon>Metazoa</taxon>
        <taxon>Ecdysozoa</taxon>
        <taxon>Arthropoda</taxon>
        <taxon>Crustacea</taxon>
        <taxon>Multicrustacea</taxon>
        <taxon>Malacostraca</taxon>
        <taxon>Eumalacostraca</taxon>
        <taxon>Eucarida</taxon>
        <taxon>Decapoda</taxon>
        <taxon>Pleocyemata</taxon>
        <taxon>Brachyura</taxon>
        <taxon>Eubrachyura</taxon>
        <taxon>Portunoidea</taxon>
        <taxon>Portunidae</taxon>
        <taxon>Portuninae</taxon>
        <taxon>Portunus</taxon>
    </lineage>
</organism>
<accession>A0A5B7GB47</accession>
<proteinExistence type="predicted"/>
<sequence length="71" mass="7392">METPSNPLPQEIVLTSLSKTVCSDDDERFLGLCGGTFTGYGTHLGLGIFSSQSGTPLALSPRQLSLTSSSS</sequence>
<protein>
    <submittedName>
        <fullName evidence="1">Uncharacterized protein</fullName>
    </submittedName>
</protein>
<keyword evidence="2" id="KW-1185">Reference proteome</keyword>
<gene>
    <name evidence="1" type="ORF">E2C01_050085</name>
</gene>
<name>A0A5B7GB47_PORTR</name>
<dbReference type="EMBL" id="VSRR010013721">
    <property type="protein sequence ID" value="MPC56132.1"/>
    <property type="molecule type" value="Genomic_DNA"/>
</dbReference>
<evidence type="ECO:0000313" key="2">
    <source>
        <dbReference type="Proteomes" id="UP000324222"/>
    </source>
</evidence>
<evidence type="ECO:0000313" key="1">
    <source>
        <dbReference type="EMBL" id="MPC56132.1"/>
    </source>
</evidence>